<protein>
    <submittedName>
        <fullName evidence="1">Uncharacterized protein</fullName>
    </submittedName>
</protein>
<gene>
    <name evidence="1" type="ORF">SDC9_124237</name>
</gene>
<evidence type="ECO:0000313" key="1">
    <source>
        <dbReference type="EMBL" id="MPM77237.1"/>
    </source>
</evidence>
<name>A0A645CJV8_9ZZZZ</name>
<reference evidence="1" key="1">
    <citation type="submission" date="2019-08" db="EMBL/GenBank/DDBJ databases">
        <authorList>
            <person name="Kucharzyk K."/>
            <person name="Murdoch R.W."/>
            <person name="Higgins S."/>
            <person name="Loffler F."/>
        </authorList>
    </citation>
    <scope>NUCLEOTIDE SEQUENCE</scope>
</reference>
<comment type="caution">
    <text evidence="1">The sequence shown here is derived from an EMBL/GenBank/DDBJ whole genome shotgun (WGS) entry which is preliminary data.</text>
</comment>
<proteinExistence type="predicted"/>
<organism evidence="1">
    <name type="scientific">bioreactor metagenome</name>
    <dbReference type="NCBI Taxonomy" id="1076179"/>
    <lineage>
        <taxon>unclassified sequences</taxon>
        <taxon>metagenomes</taxon>
        <taxon>ecological metagenomes</taxon>
    </lineage>
</organism>
<sequence length="56" mass="6039">MAGKDVTYPVLVLVQRVVQGKDCPAGEAKHGVNTLLRQTLYDDLGSGHLHGRYSSS</sequence>
<accession>A0A645CJV8</accession>
<dbReference type="AlphaFoldDB" id="A0A645CJV8"/>
<dbReference type="EMBL" id="VSSQ01027810">
    <property type="protein sequence ID" value="MPM77237.1"/>
    <property type="molecule type" value="Genomic_DNA"/>
</dbReference>